<accession>A0ACC2KQ06</accession>
<organism evidence="1 2">
    <name type="scientific">Persea americana</name>
    <name type="common">Avocado</name>
    <dbReference type="NCBI Taxonomy" id="3435"/>
    <lineage>
        <taxon>Eukaryota</taxon>
        <taxon>Viridiplantae</taxon>
        <taxon>Streptophyta</taxon>
        <taxon>Embryophyta</taxon>
        <taxon>Tracheophyta</taxon>
        <taxon>Spermatophyta</taxon>
        <taxon>Magnoliopsida</taxon>
        <taxon>Magnoliidae</taxon>
        <taxon>Laurales</taxon>
        <taxon>Lauraceae</taxon>
        <taxon>Persea</taxon>
    </lineage>
</organism>
<evidence type="ECO:0000313" key="1">
    <source>
        <dbReference type="EMBL" id="KAJ8623235.1"/>
    </source>
</evidence>
<reference evidence="1 2" key="1">
    <citation type="journal article" date="2022" name="Hortic Res">
        <title>A haplotype resolved chromosomal level avocado genome allows analysis of novel avocado genes.</title>
        <authorList>
            <person name="Nath O."/>
            <person name="Fletcher S.J."/>
            <person name="Hayward A."/>
            <person name="Shaw L.M."/>
            <person name="Masouleh A.K."/>
            <person name="Furtado A."/>
            <person name="Henry R.J."/>
            <person name="Mitter N."/>
        </authorList>
    </citation>
    <scope>NUCLEOTIDE SEQUENCE [LARGE SCALE GENOMIC DNA]</scope>
    <source>
        <strain evidence="2">cv. Hass</strain>
    </source>
</reference>
<dbReference type="Proteomes" id="UP001234297">
    <property type="component" value="Chromosome 10"/>
</dbReference>
<evidence type="ECO:0000313" key="2">
    <source>
        <dbReference type="Proteomes" id="UP001234297"/>
    </source>
</evidence>
<dbReference type="EMBL" id="CM056818">
    <property type="protein sequence ID" value="KAJ8623235.1"/>
    <property type="molecule type" value="Genomic_DNA"/>
</dbReference>
<comment type="caution">
    <text evidence="1">The sequence shown here is derived from an EMBL/GenBank/DDBJ whole genome shotgun (WGS) entry which is preliminary data.</text>
</comment>
<proteinExistence type="predicted"/>
<sequence length="681" mass="75140">MEKTTMEVGADGVAVIAFTNPPLNLLSSDLILGSFKEKYEQALRRDDVKAIVITGSNGKFSGGFDVNTFVGRRKGEEPKPGYISIDVLTDIFEAAKKPSVAAIDGVAFGGALEIAMICHARISTSTAQLGLPELQFGLIPGFGGTQRLPRLVGLSKALEMMLMSKPLKADEAHVLGLVDAIAPQEELVMTARQWALEILEQRRPWIPSIYRNDRLEPLGKAREILKFARAQAQKQAPNLQHLLLCIDAIEKGVVSGSRAGLLKEAEDFQKVLHSHTCKCLVNVFIAQCATSKVPRITDIGLVPRRVNKIAVLGGGLMGSGIATVLILNKYYVILKEVNEKFLEAGINRIKANLQSHVQKGKMPEENFETALTLLKGVLDYENFRDVDLVIEAVIENVPLKQQVFADLETYCPPHCILASNTSTIDINLIGETTKSHDRIVGAHFFSPAHVMPLLEVVRTQKTSPQVIVDLLELGRRFIDCAISKFGMPMGPFRTIDLIGFGVFAAVGVQFLKSFPERCYKSALMQVLLEDKRAGEATRKGFYLYDIRRKASPDPEMTKYIEKSRSIAGVTPDPQLMKLADKDIVEMLFFPVVNESCRILDEGIALKASDLDIASVMGRGFPRYRGGIMFWADNLGSKYICSKMETWAKKYGDFYKPCAYLAERAAKGASLRAPVEQANSRL</sequence>
<keyword evidence="2" id="KW-1185">Reference proteome</keyword>
<protein>
    <submittedName>
        <fullName evidence="1">Uncharacterized protein</fullName>
    </submittedName>
</protein>
<gene>
    <name evidence="1" type="ORF">MRB53_031764</name>
</gene>
<name>A0ACC2KQ06_PERAE</name>